<dbReference type="PANTHER" id="PTHR10445">
    <property type="entry name" value="GENERAL TRANSCRIPTION FACTOR IIF SUBUNIT 2"/>
    <property type="match status" value="1"/>
</dbReference>
<evidence type="ECO:0000259" key="10">
    <source>
        <dbReference type="Pfam" id="PF17683"/>
    </source>
</evidence>
<keyword evidence="7" id="KW-0539">Nucleus</keyword>
<dbReference type="Pfam" id="PF17683">
    <property type="entry name" value="TFIIF_beta_N"/>
    <property type="match status" value="1"/>
</dbReference>
<dbReference type="Proteomes" id="UP000198287">
    <property type="component" value="Unassembled WGS sequence"/>
</dbReference>
<evidence type="ECO:0000256" key="8">
    <source>
        <dbReference type="ARBA" id="ARBA00033388"/>
    </source>
</evidence>
<keyword evidence="4" id="KW-0805">Transcription regulation</keyword>
<dbReference type="OrthoDB" id="26094at2759"/>
<protein>
    <recommendedName>
        <fullName evidence="3">General transcription factor IIF subunit 2</fullName>
    </recommendedName>
    <alternativeName>
        <fullName evidence="8">Transcription initiation factor IIF subunit beta</fullName>
    </alternativeName>
</protein>
<gene>
    <name evidence="11" type="ORF">Fcan01_15979</name>
</gene>
<dbReference type="Pfam" id="PF02270">
    <property type="entry name" value="TFIIF_beta"/>
    <property type="match status" value="1"/>
</dbReference>
<dbReference type="SUPFAM" id="SSF50916">
    <property type="entry name" value="Rap30/74 interaction domains"/>
    <property type="match status" value="1"/>
</dbReference>
<evidence type="ECO:0000256" key="1">
    <source>
        <dbReference type="ARBA" id="ARBA00004123"/>
    </source>
</evidence>
<dbReference type="EMBL" id="LNIX01000010">
    <property type="protein sequence ID" value="OXA49757.1"/>
    <property type="molecule type" value="Genomic_DNA"/>
</dbReference>
<dbReference type="PANTHER" id="PTHR10445:SF0">
    <property type="entry name" value="GENERAL TRANSCRIPTION FACTOR IIF SUBUNIT 2"/>
    <property type="match status" value="1"/>
</dbReference>
<dbReference type="InterPro" id="IPR003196">
    <property type="entry name" value="TFIIF_beta"/>
</dbReference>
<evidence type="ECO:0000256" key="3">
    <source>
        <dbReference type="ARBA" id="ARBA00020815"/>
    </source>
</evidence>
<comment type="subcellular location">
    <subcellularLocation>
        <location evidence="1">Nucleus</location>
    </subcellularLocation>
</comment>
<dbReference type="InterPro" id="IPR040504">
    <property type="entry name" value="TFIIF_beta_N"/>
</dbReference>
<evidence type="ECO:0000256" key="2">
    <source>
        <dbReference type="ARBA" id="ARBA00009543"/>
    </source>
</evidence>
<dbReference type="OMA" id="QWDKATD"/>
<feature type="domain" description="TFIIF beta subunit HTH" evidence="9">
    <location>
        <begin position="197"/>
        <end position="230"/>
    </location>
</feature>
<comment type="caution">
    <text evidence="11">The sequence shown here is derived from an EMBL/GenBank/DDBJ whole genome shotgun (WGS) entry which is preliminary data.</text>
</comment>
<organism evidence="11 12">
    <name type="scientific">Folsomia candida</name>
    <name type="common">Springtail</name>
    <dbReference type="NCBI Taxonomy" id="158441"/>
    <lineage>
        <taxon>Eukaryota</taxon>
        <taxon>Metazoa</taxon>
        <taxon>Ecdysozoa</taxon>
        <taxon>Arthropoda</taxon>
        <taxon>Hexapoda</taxon>
        <taxon>Collembola</taxon>
        <taxon>Entomobryomorpha</taxon>
        <taxon>Isotomoidea</taxon>
        <taxon>Isotomidae</taxon>
        <taxon>Proisotominae</taxon>
        <taxon>Folsomia</taxon>
    </lineage>
</organism>
<keyword evidence="6" id="KW-0804">Transcription</keyword>
<dbReference type="STRING" id="158441.A0A226DYF5"/>
<comment type="similarity">
    <text evidence="2">Belongs to the TFIIF beta subunit family.</text>
</comment>
<dbReference type="InterPro" id="IPR036390">
    <property type="entry name" value="WH_DNA-bd_sf"/>
</dbReference>
<keyword evidence="5" id="KW-0238">DNA-binding</keyword>
<dbReference type="Gene3D" id="1.10.10.10">
    <property type="entry name" value="Winged helix-like DNA-binding domain superfamily/Winged helix DNA-binding domain"/>
    <property type="match status" value="1"/>
</dbReference>
<dbReference type="AlphaFoldDB" id="A0A226DYF5"/>
<name>A0A226DYF5_FOLCA</name>
<evidence type="ECO:0000256" key="4">
    <source>
        <dbReference type="ARBA" id="ARBA00023015"/>
    </source>
</evidence>
<sequence>MSQPQSGRGDEPKAVKSTPLPAKVDLSAVNKTVWLVKVPKYLAARWERIPGDLEAGKVKICKSSPTARPTLTLSLSDATMCLTEPGESEIPKEHAFQVGPIHQTLIAFDHTEAPKDDLFPSEPDKVRILGKVSEKLECRPYADSSYMAMKMEEIKRASKPARSVQQLDRVVNNYKPVADHKNNIEYEQRKKAEGKKARDEKDKVLEMLFAAFEKHQYYNVKDLVKITNQPIVSSEIFNSG</sequence>
<evidence type="ECO:0000259" key="9">
    <source>
        <dbReference type="Pfam" id="PF02270"/>
    </source>
</evidence>
<dbReference type="InterPro" id="IPR036388">
    <property type="entry name" value="WH-like_DNA-bd_sf"/>
</dbReference>
<evidence type="ECO:0000313" key="11">
    <source>
        <dbReference type="EMBL" id="OXA49757.1"/>
    </source>
</evidence>
<proteinExistence type="inferred from homology"/>
<evidence type="ECO:0000313" key="12">
    <source>
        <dbReference type="Proteomes" id="UP000198287"/>
    </source>
</evidence>
<dbReference type="SUPFAM" id="SSF46785">
    <property type="entry name" value="Winged helix' DNA-binding domain"/>
    <property type="match status" value="1"/>
</dbReference>
<feature type="domain" description="TFIIF beta subunit N-terminal" evidence="10">
    <location>
        <begin position="30"/>
        <end position="114"/>
    </location>
</feature>
<evidence type="ECO:0000256" key="5">
    <source>
        <dbReference type="ARBA" id="ARBA00023125"/>
    </source>
</evidence>
<evidence type="ECO:0000256" key="7">
    <source>
        <dbReference type="ARBA" id="ARBA00023242"/>
    </source>
</evidence>
<dbReference type="CDD" id="cd07980">
    <property type="entry name" value="TFIIF_beta"/>
    <property type="match status" value="1"/>
</dbReference>
<dbReference type="GO" id="GO:0005674">
    <property type="term" value="C:transcription factor TFIIF complex"/>
    <property type="evidence" value="ECO:0007669"/>
    <property type="project" value="InterPro"/>
</dbReference>
<reference evidence="11 12" key="1">
    <citation type="submission" date="2015-12" db="EMBL/GenBank/DDBJ databases">
        <title>The genome of Folsomia candida.</title>
        <authorList>
            <person name="Faddeeva A."/>
            <person name="Derks M.F."/>
            <person name="Anvar Y."/>
            <person name="Smit S."/>
            <person name="Van Straalen N."/>
            <person name="Roelofs D."/>
        </authorList>
    </citation>
    <scope>NUCLEOTIDE SEQUENCE [LARGE SCALE GENOMIC DNA]</scope>
    <source>
        <strain evidence="11 12">VU population</strain>
        <tissue evidence="11">Whole body</tissue>
    </source>
</reference>
<dbReference type="InterPro" id="IPR040450">
    <property type="entry name" value="TFIIF_beta_HTH"/>
</dbReference>
<keyword evidence="12" id="KW-1185">Reference proteome</keyword>
<dbReference type="GO" id="GO:0003677">
    <property type="term" value="F:DNA binding"/>
    <property type="evidence" value="ECO:0007669"/>
    <property type="project" value="UniProtKB-KW"/>
</dbReference>
<dbReference type="InterPro" id="IPR011039">
    <property type="entry name" value="TFIIF_interaction"/>
</dbReference>
<dbReference type="GO" id="GO:0006367">
    <property type="term" value="P:transcription initiation at RNA polymerase II promoter"/>
    <property type="evidence" value="ECO:0007669"/>
    <property type="project" value="InterPro"/>
</dbReference>
<accession>A0A226DYF5</accession>
<evidence type="ECO:0000256" key="6">
    <source>
        <dbReference type="ARBA" id="ARBA00023163"/>
    </source>
</evidence>